<keyword evidence="1" id="KW-0472">Membrane</keyword>
<evidence type="ECO:0000313" key="3">
    <source>
        <dbReference type="Proteomes" id="UP000789326"/>
    </source>
</evidence>
<dbReference type="EMBL" id="CAKKMG010000040">
    <property type="protein sequence ID" value="CAH0241116.1"/>
    <property type="molecule type" value="Genomic_DNA"/>
</dbReference>
<evidence type="ECO:0000256" key="1">
    <source>
        <dbReference type="SAM" id="Phobius"/>
    </source>
</evidence>
<keyword evidence="1" id="KW-1133">Transmembrane helix</keyword>
<dbReference type="Proteomes" id="UP000789326">
    <property type="component" value="Unassembled WGS sequence"/>
</dbReference>
<reference evidence="2" key="1">
    <citation type="submission" date="2021-11" db="EMBL/GenBank/DDBJ databases">
        <authorList>
            <person name="Bulgarelli D."/>
        </authorList>
    </citation>
    <scope>NUCLEOTIDE SEQUENCE</scope>
    <source>
        <strain evidence="2">Bi133</strain>
    </source>
</reference>
<evidence type="ECO:0000313" key="2">
    <source>
        <dbReference type="EMBL" id="CAH0241116.1"/>
    </source>
</evidence>
<comment type="caution">
    <text evidence="2">The sequence shown here is derived from an EMBL/GenBank/DDBJ whole genome shotgun (WGS) entry which is preliminary data.</text>
</comment>
<feature type="transmembrane region" description="Helical" evidence="1">
    <location>
        <begin position="34"/>
        <end position="56"/>
    </location>
</feature>
<name>A0A9W4L1P4_9BACI</name>
<sequence length="74" mass="8918">MRAKYPIQPLRYCFNLFIRSFMGIDNFLEVISLIRFFTLFTVCLASKTFGFFFDFVKLKPRNVLFQGRSYFDFS</sequence>
<keyword evidence="1" id="KW-0812">Transmembrane</keyword>
<organism evidence="2 3">
    <name type="scientific">Peribacillus simplex</name>
    <dbReference type="NCBI Taxonomy" id="1478"/>
    <lineage>
        <taxon>Bacteria</taxon>
        <taxon>Bacillati</taxon>
        <taxon>Bacillota</taxon>
        <taxon>Bacilli</taxon>
        <taxon>Bacillales</taxon>
        <taxon>Bacillaceae</taxon>
        <taxon>Peribacillus</taxon>
    </lineage>
</organism>
<proteinExistence type="predicted"/>
<protein>
    <submittedName>
        <fullName evidence="2">Uncharacterized protein</fullName>
    </submittedName>
</protein>
<accession>A0A9W4L1P4</accession>
<gene>
    <name evidence="2" type="ORF">SRABI133_02885</name>
</gene>
<dbReference type="AlphaFoldDB" id="A0A9W4L1P4"/>